<evidence type="ECO:0000313" key="11">
    <source>
        <dbReference type="EMBL" id="CAL5007981.1"/>
    </source>
</evidence>
<evidence type="ECO:0000256" key="3">
    <source>
        <dbReference type="ARBA" id="ARBA00008430"/>
    </source>
</evidence>
<feature type="domain" description="Ubiquitin-like" evidence="10">
    <location>
        <begin position="230"/>
        <end position="301"/>
    </location>
</feature>
<dbReference type="InterPro" id="IPR029071">
    <property type="entry name" value="Ubiquitin-like_domsf"/>
</dbReference>
<evidence type="ECO:0000313" key="12">
    <source>
        <dbReference type="Proteomes" id="UP001497457"/>
    </source>
</evidence>
<sequence>MQIFVKTLTGKTITLEVDSSDAIDSAKAKIQDKEGIPPNQQRLIFAGKQLEDSCTFADYNIRKESTLHLVLRLRGGMQIFARTLAYKTIILEVEPSDKISSVKAKIQVTECIPPDQQLLIFADKQLLDWHTLANYGIQNESTLHLVLRRPRAGMQIFVKIFTDKIITLEVNSSDTIGDVKSMIHGMEGVPPDEQNLVFSGKQLEDRRKLSYYSIHNESTLNLGYPWPSLYPIFVKTLAGKYITIDKVSQFGSDTVDYVKAKVYEMEGIPPSQYQLFFAGKQLKDGHNLVEYGVHRESTLQLGPCLHGAMQIFVKTHFGKIRALGVESSDPIDNVKAKIQEKEGIPLAQQGLVFAGKKLEDGRCTLADCNILDGCTLHLVLCPSGGF</sequence>
<organism evidence="11 12">
    <name type="scientific">Urochloa decumbens</name>
    <dbReference type="NCBI Taxonomy" id="240449"/>
    <lineage>
        <taxon>Eukaryota</taxon>
        <taxon>Viridiplantae</taxon>
        <taxon>Streptophyta</taxon>
        <taxon>Embryophyta</taxon>
        <taxon>Tracheophyta</taxon>
        <taxon>Spermatophyta</taxon>
        <taxon>Magnoliopsida</taxon>
        <taxon>Liliopsida</taxon>
        <taxon>Poales</taxon>
        <taxon>Poaceae</taxon>
        <taxon>PACMAD clade</taxon>
        <taxon>Panicoideae</taxon>
        <taxon>Panicodae</taxon>
        <taxon>Paniceae</taxon>
        <taxon>Melinidinae</taxon>
        <taxon>Urochloa</taxon>
    </lineage>
</organism>
<keyword evidence="5" id="KW-1017">Isopeptide bond</keyword>
<evidence type="ECO:0000256" key="1">
    <source>
        <dbReference type="ARBA" id="ARBA00004123"/>
    </source>
</evidence>
<keyword evidence="8" id="KW-0832">Ubl conjugation</keyword>
<evidence type="ECO:0000256" key="5">
    <source>
        <dbReference type="ARBA" id="ARBA00022499"/>
    </source>
</evidence>
<dbReference type="FunFam" id="3.10.20.90:FF:000211">
    <property type="entry name" value="Polyubiquitin 9"/>
    <property type="match status" value="1"/>
</dbReference>
<dbReference type="CDD" id="cd01803">
    <property type="entry name" value="Ubl_ubiquitin"/>
    <property type="match status" value="1"/>
</dbReference>
<reference evidence="12" key="1">
    <citation type="submission" date="2024-06" db="EMBL/GenBank/DDBJ databases">
        <authorList>
            <person name="Ryan C."/>
        </authorList>
    </citation>
    <scope>NUCLEOTIDE SEQUENCE [LARGE SCALE GENOMIC DNA]</scope>
</reference>
<dbReference type="AlphaFoldDB" id="A0ABC9BY42"/>
<evidence type="ECO:0000256" key="9">
    <source>
        <dbReference type="ARBA" id="ARBA00023242"/>
    </source>
</evidence>
<dbReference type="PROSITE" id="PS50053">
    <property type="entry name" value="UBIQUITIN_2"/>
    <property type="match status" value="5"/>
</dbReference>
<dbReference type="EMBL" id="OZ075137">
    <property type="protein sequence ID" value="CAL5007981.1"/>
    <property type="molecule type" value="Genomic_DNA"/>
</dbReference>
<keyword evidence="9" id="KW-0539">Nucleus</keyword>
<protein>
    <recommendedName>
        <fullName evidence="10">Ubiquitin-like domain-containing protein</fullName>
    </recommendedName>
</protein>
<feature type="domain" description="Ubiquitin-like" evidence="10">
    <location>
        <begin position="77"/>
        <end position="152"/>
    </location>
</feature>
<gene>
    <name evidence="11" type="ORF">URODEC1_LOCUS68773</name>
</gene>
<keyword evidence="12" id="KW-1185">Reference proteome</keyword>
<dbReference type="PRINTS" id="PR00348">
    <property type="entry name" value="UBIQUITIN"/>
</dbReference>
<reference evidence="11 12" key="2">
    <citation type="submission" date="2024-10" db="EMBL/GenBank/DDBJ databases">
        <authorList>
            <person name="Ryan C."/>
        </authorList>
    </citation>
    <scope>NUCLEOTIDE SEQUENCE [LARGE SCALE GENOMIC DNA]</scope>
</reference>
<feature type="domain" description="Ubiquitin-like" evidence="10">
    <location>
        <begin position="154"/>
        <end position="222"/>
    </location>
</feature>
<dbReference type="SMART" id="SM00213">
    <property type="entry name" value="UBQ"/>
    <property type="match status" value="5"/>
</dbReference>
<feature type="domain" description="Ubiquitin-like" evidence="10">
    <location>
        <begin position="309"/>
        <end position="385"/>
    </location>
</feature>
<proteinExistence type="inferred from homology"/>
<dbReference type="InterPro" id="IPR000626">
    <property type="entry name" value="Ubiquitin-like_dom"/>
</dbReference>
<evidence type="ECO:0000256" key="7">
    <source>
        <dbReference type="ARBA" id="ARBA00022786"/>
    </source>
</evidence>
<dbReference type="SUPFAM" id="SSF54236">
    <property type="entry name" value="Ubiquitin-like"/>
    <property type="match status" value="5"/>
</dbReference>
<dbReference type="InterPro" id="IPR019956">
    <property type="entry name" value="Ubiquitin_dom"/>
</dbReference>
<name>A0ABC9BY42_9POAL</name>
<dbReference type="GO" id="GO:0003729">
    <property type="term" value="F:mRNA binding"/>
    <property type="evidence" value="ECO:0007669"/>
    <property type="project" value="UniProtKB-ARBA"/>
</dbReference>
<keyword evidence="4" id="KW-0963">Cytoplasm</keyword>
<dbReference type="PANTHER" id="PTHR10666">
    <property type="entry name" value="UBIQUITIN"/>
    <property type="match status" value="1"/>
</dbReference>
<dbReference type="PROSITE" id="PS00299">
    <property type="entry name" value="UBIQUITIN_1"/>
    <property type="match status" value="2"/>
</dbReference>
<keyword evidence="7" id="KW-0833">Ubl conjugation pathway</keyword>
<accession>A0ABC9BY42</accession>
<evidence type="ECO:0000256" key="2">
    <source>
        <dbReference type="ARBA" id="ARBA00004496"/>
    </source>
</evidence>
<keyword evidence="6" id="KW-0677">Repeat</keyword>
<feature type="domain" description="Ubiquitin-like" evidence="10">
    <location>
        <begin position="1"/>
        <end position="76"/>
    </location>
</feature>
<comment type="similarity">
    <text evidence="3">Belongs to the ubiquitin family.</text>
</comment>
<evidence type="ECO:0000256" key="4">
    <source>
        <dbReference type="ARBA" id="ARBA00022490"/>
    </source>
</evidence>
<dbReference type="GO" id="GO:0005737">
    <property type="term" value="C:cytoplasm"/>
    <property type="evidence" value="ECO:0007669"/>
    <property type="project" value="UniProtKB-SubCell"/>
</dbReference>
<dbReference type="FunFam" id="3.10.20.90:FF:000160">
    <property type="entry name" value="Polyubiquitin-C"/>
    <property type="match status" value="1"/>
</dbReference>
<evidence type="ECO:0000259" key="10">
    <source>
        <dbReference type="PROSITE" id="PS50053"/>
    </source>
</evidence>
<dbReference type="GO" id="GO:0005634">
    <property type="term" value="C:nucleus"/>
    <property type="evidence" value="ECO:0007669"/>
    <property type="project" value="UniProtKB-SubCell"/>
</dbReference>
<dbReference type="FunFam" id="3.10.20.90:FF:000009">
    <property type="entry name" value="Ubiquitin-60S ribosomal protein"/>
    <property type="match status" value="1"/>
</dbReference>
<evidence type="ECO:0000256" key="6">
    <source>
        <dbReference type="ARBA" id="ARBA00022737"/>
    </source>
</evidence>
<comment type="subcellular location">
    <subcellularLocation>
        <location evidence="2">Cytoplasm</location>
    </subcellularLocation>
    <subcellularLocation>
        <location evidence="1">Nucleus</location>
    </subcellularLocation>
</comment>
<dbReference type="Proteomes" id="UP001497457">
    <property type="component" value="Chromosome 27b"/>
</dbReference>
<dbReference type="InterPro" id="IPR019954">
    <property type="entry name" value="Ubiquitin_CS"/>
</dbReference>
<dbReference type="Gene3D" id="3.10.20.90">
    <property type="entry name" value="Phosphatidylinositol 3-kinase Catalytic Subunit, Chain A, domain 1"/>
    <property type="match status" value="5"/>
</dbReference>
<dbReference type="Pfam" id="PF00240">
    <property type="entry name" value="ubiquitin"/>
    <property type="match status" value="5"/>
</dbReference>
<evidence type="ECO:0000256" key="8">
    <source>
        <dbReference type="ARBA" id="ARBA00022843"/>
    </source>
</evidence>
<dbReference type="InterPro" id="IPR050158">
    <property type="entry name" value="Ubiquitin_ubiquitin-like"/>
</dbReference>